<proteinExistence type="predicted"/>
<keyword evidence="2" id="KW-1185">Reference proteome</keyword>
<organism evidence="1 2">
    <name type="scientific">Streptomyces lacrimifluminis</name>
    <dbReference type="NCBI Taxonomy" id="1500077"/>
    <lineage>
        <taxon>Bacteria</taxon>
        <taxon>Bacillati</taxon>
        <taxon>Actinomycetota</taxon>
        <taxon>Actinomycetes</taxon>
        <taxon>Kitasatosporales</taxon>
        <taxon>Streptomycetaceae</taxon>
        <taxon>Streptomyces</taxon>
    </lineage>
</organism>
<reference evidence="1" key="1">
    <citation type="journal article" date="2014" name="Int. J. Syst. Evol. Microbiol.">
        <title>Complete genome sequence of Corynebacterium casei LMG S-19264T (=DSM 44701T), isolated from a smear-ripened cheese.</title>
        <authorList>
            <consortium name="US DOE Joint Genome Institute (JGI-PGF)"/>
            <person name="Walter F."/>
            <person name="Albersmeier A."/>
            <person name="Kalinowski J."/>
            <person name="Ruckert C."/>
        </authorList>
    </citation>
    <scope>NUCLEOTIDE SEQUENCE</scope>
    <source>
        <strain evidence="1">CGMCC 4.7272</strain>
    </source>
</reference>
<sequence length="177" mass="18705">MRPELVADSKSAMAVNETDTAVIRPKLDLDLNLDLVAGEPAEVAARACVDASDGIGAVTSYATEVALPATGTWRNPGVGCGPTSSFPGAGLPLLFIEADNYTEEVPIIAAKFDTYMRHLHHKVRDNDGEGKSCRTRWSAPGFPGRSHGDAFPGPCGPELWTGRGWACVYAFTGARSA</sequence>
<dbReference type="RefSeq" id="WP_189152239.1">
    <property type="nucleotide sequence ID" value="NZ_BAABER010000062.1"/>
</dbReference>
<evidence type="ECO:0000313" key="2">
    <source>
        <dbReference type="Proteomes" id="UP000625682"/>
    </source>
</evidence>
<dbReference type="EMBL" id="BMMU01000061">
    <property type="protein sequence ID" value="GGJ70583.1"/>
    <property type="molecule type" value="Genomic_DNA"/>
</dbReference>
<evidence type="ECO:0000313" key="1">
    <source>
        <dbReference type="EMBL" id="GGJ70583.1"/>
    </source>
</evidence>
<dbReference type="AlphaFoldDB" id="A0A917PCI8"/>
<comment type="caution">
    <text evidence="1">The sequence shown here is derived from an EMBL/GenBank/DDBJ whole genome shotgun (WGS) entry which is preliminary data.</text>
</comment>
<gene>
    <name evidence="1" type="ORF">GCM10012282_79300</name>
</gene>
<dbReference type="Proteomes" id="UP000625682">
    <property type="component" value="Unassembled WGS sequence"/>
</dbReference>
<name>A0A917PCI8_9ACTN</name>
<reference evidence="1" key="2">
    <citation type="submission" date="2020-09" db="EMBL/GenBank/DDBJ databases">
        <authorList>
            <person name="Sun Q."/>
            <person name="Zhou Y."/>
        </authorList>
    </citation>
    <scope>NUCLEOTIDE SEQUENCE</scope>
    <source>
        <strain evidence="1">CGMCC 4.7272</strain>
    </source>
</reference>
<protein>
    <submittedName>
        <fullName evidence="1">Uncharacterized protein</fullName>
    </submittedName>
</protein>
<accession>A0A917PCI8</accession>